<sequence length="1246" mass="128612">MRLIHRALAAALTATVFAGLVQPANAAVAAPVVASSSTEDPPPSSARPMPPDPYKEWDGKSGVPDTGDPRLRQLVADNAELAEDVEVRDAAKAALAGGRTAIMAFLNTGLKEAQKKAADRKARVAAENRAAIEPLRGTGGPYLRAEVDRVLAGTDLDRLQFLAYGKGIAEQRDAAAVQSAKQRADENRARVTMVLAAGGPDVKRAAQTALDAGDAAVEQFLASGYLDAAKKDAEAREKFLADEEARIKAAEALSELAKKSARANEARRVLMIQHGNGIRALQRSSNALILAGNEARKAEQILAANDAGGQHPADSFNGVKAEVARQLSNARAAADDANRAAVQAQVQADVLVETGLPYGAQWAQMAFGMSQAAKAAVSAVETASHSVDAAAFTDQARNAQERAERHAEQAKKWRETAQAHAKAAADLAEAARVQAVAAKDAAARTKAARQAAERAEAEAWAAAERTRQHRITAEREAATAAAQRAIAQREAANAAAARGRAEQQAAVARAMRGEAEAQEAIARGARDRAVVADGVAAQAETGARNEERNAVASRDAAYRAEREQRAAEARAAAMDAMAAASRGTPHEKAAFDAALQARGEANTAAGAAGAARGAANAATGAAAGARGAATEATRAAARARAAASAAAAAAARANAAANRAEAEAAATHAAALRANSAASDATFNEAKAAEAAQNAVNLANQAASEAMNAQMSAERTKAEADAAAQEAVSAATQASLAVQAASAAKASSQAITQPANTAITVVAPFTGQDIDADFVARVAEQARAVGAEQAAAAERRAAEALQAAKLAQEAADRAKEEVKPAYDAAAAAAKSSAAAAQSAAEAQRAAAEAAADGAAARAAAARANQADAQAREDARKARAAANAAANDARIAGRSASAAEADAAAARSAADRAEADAAAARGAADRAETFAVEANAAADSAAKHAEAASEAAKNAYNAAVDAGKAADRAEEAARKAEQERRASQAAGSDDPGPPLSDEDEEMLWLEGGDELVQEYRRAQDQAKNGLIDFIIQNGGQVLLDMIGYTDAKKCFTEGDVAACLWTVVNVGSLLLLIAKVPQVAAAITKIVGGLTKFLEASAAGQKFLSTMRGLVASEKVRCPDALARTVAARQAMALHCLIALKDWISKPMQFGNREFLLDKKGMDHILRRHHPDYWDGTVKDKQSFFPKSMSIPDIEDAIKQVMQQNRDDLIANGGKRMHKIYGTVNGVKYQLGLNRGRIGQFFPLEGQ</sequence>
<feature type="coiled-coil region" evidence="1">
    <location>
        <begin position="689"/>
        <end position="726"/>
    </location>
</feature>
<feature type="chain" id="PRO_5046309152" evidence="3">
    <location>
        <begin position="27"/>
        <end position="1246"/>
    </location>
</feature>
<dbReference type="EMBL" id="JAJVCN010000003">
    <property type="protein sequence ID" value="MCE7008677.1"/>
    <property type="molecule type" value="Genomic_DNA"/>
</dbReference>
<keyword evidence="1" id="KW-0175">Coiled coil</keyword>
<evidence type="ECO:0000313" key="4">
    <source>
        <dbReference type="EMBL" id="MCE7008677.1"/>
    </source>
</evidence>
<feature type="region of interest" description="Disordered" evidence="2">
    <location>
        <begin position="966"/>
        <end position="998"/>
    </location>
</feature>
<evidence type="ECO:0000256" key="3">
    <source>
        <dbReference type="SAM" id="SignalP"/>
    </source>
</evidence>
<evidence type="ECO:0000313" key="5">
    <source>
        <dbReference type="Proteomes" id="UP001521150"/>
    </source>
</evidence>
<feature type="signal peptide" evidence="3">
    <location>
        <begin position="1"/>
        <end position="26"/>
    </location>
</feature>
<comment type="caution">
    <text evidence="4">The sequence shown here is derived from an EMBL/GenBank/DDBJ whole genome shotgun (WGS) entry which is preliminary data.</text>
</comment>
<evidence type="ECO:0000256" key="2">
    <source>
        <dbReference type="SAM" id="MobiDB-lite"/>
    </source>
</evidence>
<protein>
    <submittedName>
        <fullName evidence="4">EndoU domain-containing protein</fullName>
    </submittedName>
</protein>
<feature type="compositionally biased region" description="Basic and acidic residues" evidence="2">
    <location>
        <begin position="966"/>
        <end position="981"/>
    </location>
</feature>
<keyword evidence="5" id="KW-1185">Reference proteome</keyword>
<feature type="coiled-coil region" evidence="1">
    <location>
        <begin position="790"/>
        <end position="817"/>
    </location>
</feature>
<feature type="region of interest" description="Disordered" evidence="2">
    <location>
        <begin position="34"/>
        <end position="69"/>
    </location>
</feature>
<accession>A0ABS8ZMD5</accession>
<keyword evidence="3" id="KW-0732">Signal</keyword>
<organism evidence="4 5">
    <name type="scientific">Kibdelosporangium philippinense</name>
    <dbReference type="NCBI Taxonomy" id="211113"/>
    <lineage>
        <taxon>Bacteria</taxon>
        <taxon>Bacillati</taxon>
        <taxon>Actinomycetota</taxon>
        <taxon>Actinomycetes</taxon>
        <taxon>Pseudonocardiales</taxon>
        <taxon>Pseudonocardiaceae</taxon>
        <taxon>Kibdelosporangium</taxon>
    </lineage>
</organism>
<dbReference type="RefSeq" id="WP_233730152.1">
    <property type="nucleotide sequence ID" value="NZ_JAJVCN010000003.1"/>
</dbReference>
<feature type="compositionally biased region" description="Pro residues" evidence="2">
    <location>
        <begin position="40"/>
        <end position="52"/>
    </location>
</feature>
<dbReference type="Proteomes" id="UP001521150">
    <property type="component" value="Unassembled WGS sequence"/>
</dbReference>
<feature type="coiled-coil region" evidence="1">
    <location>
        <begin position="320"/>
        <end position="347"/>
    </location>
</feature>
<feature type="coiled-coil region" evidence="1">
    <location>
        <begin position="389"/>
        <end position="458"/>
    </location>
</feature>
<name>A0ABS8ZMD5_9PSEU</name>
<reference evidence="4 5" key="1">
    <citation type="submission" date="2021-12" db="EMBL/GenBank/DDBJ databases">
        <title>Genome sequence of Kibdelosporangium philippinense ATCC 49844.</title>
        <authorList>
            <person name="Fedorov E.A."/>
            <person name="Omeragic M."/>
            <person name="Shalygina K.F."/>
            <person name="Maclea K.S."/>
        </authorList>
    </citation>
    <scope>NUCLEOTIDE SEQUENCE [LARGE SCALE GENOMIC DNA]</scope>
    <source>
        <strain evidence="4 5">ATCC 49844</strain>
    </source>
</reference>
<proteinExistence type="predicted"/>
<gene>
    <name evidence="4" type="ORF">LWC34_38570</name>
</gene>
<evidence type="ECO:0000256" key="1">
    <source>
        <dbReference type="SAM" id="Coils"/>
    </source>
</evidence>